<comment type="caution">
    <text evidence="2">The sequence shown here is derived from an EMBL/GenBank/DDBJ whole genome shotgun (WGS) entry which is preliminary data.</text>
</comment>
<evidence type="ECO:0000256" key="1">
    <source>
        <dbReference type="SAM" id="SignalP"/>
    </source>
</evidence>
<accession>A0A8J6Y2N4</accession>
<reference evidence="2 3" key="1">
    <citation type="submission" date="2020-08" db="EMBL/GenBank/DDBJ databases">
        <title>Acidobacteriota in marine sediments use diverse sulfur dissimilation pathways.</title>
        <authorList>
            <person name="Wasmund K."/>
        </authorList>
    </citation>
    <scope>NUCLEOTIDE SEQUENCE [LARGE SCALE GENOMIC DNA]</scope>
    <source>
        <strain evidence="2">MAG AM4</strain>
    </source>
</reference>
<evidence type="ECO:0000313" key="2">
    <source>
        <dbReference type="EMBL" id="MBD3869353.1"/>
    </source>
</evidence>
<dbReference type="Proteomes" id="UP000648239">
    <property type="component" value="Unassembled WGS sequence"/>
</dbReference>
<dbReference type="EMBL" id="JACXWD010000078">
    <property type="protein sequence ID" value="MBD3869353.1"/>
    <property type="molecule type" value="Genomic_DNA"/>
</dbReference>
<organism evidence="2 3">
    <name type="scientific">Candidatus Polarisedimenticola svalbardensis</name>
    <dbReference type="NCBI Taxonomy" id="2886004"/>
    <lineage>
        <taxon>Bacteria</taxon>
        <taxon>Pseudomonadati</taxon>
        <taxon>Acidobacteriota</taxon>
        <taxon>Candidatus Polarisedimenticolia</taxon>
        <taxon>Candidatus Polarisedimenticolales</taxon>
        <taxon>Candidatus Polarisedimenticolaceae</taxon>
        <taxon>Candidatus Polarisedimenticola</taxon>
    </lineage>
</organism>
<feature type="signal peptide" evidence="1">
    <location>
        <begin position="1"/>
        <end position="24"/>
    </location>
</feature>
<gene>
    <name evidence="2" type="ORF">IFK94_14625</name>
</gene>
<keyword evidence="1" id="KW-0732">Signal</keyword>
<sequence>MRKNIGLIAFSLLVVLIAASPLMAEDDKGELDLEGSVELLYRNVTQDGSTRKYEEDFDDLESGIRLSSVELDWNSINSSMIDFLRLDAGGLGGDPYERTALRLGRKDWYDLKISRTKQSYLYNLFELETDQDGSTWNTDRSITDLGLTVHATKNIDLFFEFQDVDRSGTSFIMKEANTDLFQLETPLDQNIRRYSVGGRFQIGKADLLFRQTLSKYDYNFHNSTSANPGLAMFDLATLDQYDWVQSDHGDTDLTTLTFSMPLGDRFHLKATAFGTLLGKEEIDSQVSLDATGTSSLGTCTVTGAICSDFNPCDSGIPGNVCIANPYSVSGGSSTAFIEADYMALGADLSVKIADPLDFHLEVQTLNREITGIHDRDLDGNGVPDDTEGIINDTTPGSTTSVDYTLNTVTGLFVYEPISKVRVRAGYRTIDRDLERSGFEYGTNEYRNTDYDAGSDDTIILGLVLKPVSWFHFDAGYEQGDVAQALTALSPAETDRLQVRAGFRFNPESKVDVSYLAWENTNTGIDFRRPGECSLGDDVDSGCWNNQAEGTSYTVSFWHKPTDAFDFWLRWAQHEVDRVTRTHFDTDLFFGATDVGSSVYGNNNTEYAGQFNYSWATRWKAFVRAQFNESDGDNSIIGSTYSSSLTILQDYSDMELGVTYTFPEDYYVGARIRAFDYDDHNDDLDYDGDILSVLFGLRF</sequence>
<proteinExistence type="predicted"/>
<dbReference type="AlphaFoldDB" id="A0A8J6Y2N4"/>
<name>A0A8J6Y2N4_9BACT</name>
<evidence type="ECO:0000313" key="3">
    <source>
        <dbReference type="Proteomes" id="UP000648239"/>
    </source>
</evidence>
<protein>
    <submittedName>
        <fullName evidence="2">Uncharacterized protein</fullName>
    </submittedName>
</protein>
<feature type="chain" id="PRO_5035316881" evidence="1">
    <location>
        <begin position="25"/>
        <end position="698"/>
    </location>
</feature>